<keyword evidence="1" id="KW-0732">Signal</keyword>
<accession>A0A8H6JEF3</accession>
<comment type="caution">
    <text evidence="2">The sequence shown here is derived from an EMBL/GenBank/DDBJ whole genome shotgun (WGS) entry which is preliminary data.</text>
</comment>
<feature type="chain" id="PRO_5034385315" description="Secreted protein" evidence="1">
    <location>
        <begin position="21"/>
        <end position="145"/>
    </location>
</feature>
<evidence type="ECO:0000256" key="1">
    <source>
        <dbReference type="SAM" id="SignalP"/>
    </source>
</evidence>
<evidence type="ECO:0008006" key="4">
    <source>
        <dbReference type="Google" id="ProtNLM"/>
    </source>
</evidence>
<feature type="signal peptide" evidence="1">
    <location>
        <begin position="1"/>
        <end position="20"/>
    </location>
</feature>
<dbReference type="AlphaFoldDB" id="A0A8H6JEF3"/>
<proteinExistence type="predicted"/>
<evidence type="ECO:0000313" key="3">
    <source>
        <dbReference type="Proteomes" id="UP000639643"/>
    </source>
</evidence>
<name>A0A8H6JEF3_9PEZI</name>
<evidence type="ECO:0000313" key="2">
    <source>
        <dbReference type="EMBL" id="KAF6811589.1"/>
    </source>
</evidence>
<reference evidence="2" key="1">
    <citation type="journal article" date="2020" name="Phytopathology">
        <title>Genome Sequence Resources of Colletotrichum truncatum, C. plurivorum, C. musicola, and C. sojae: Four Species Pathogenic to Soybean (Glycine max).</title>
        <authorList>
            <person name="Rogerio F."/>
            <person name="Boufleur T.R."/>
            <person name="Ciampi-Guillardi M."/>
            <person name="Sukno S.A."/>
            <person name="Thon M.R."/>
            <person name="Massola Junior N.S."/>
            <person name="Baroncelli R."/>
        </authorList>
    </citation>
    <scope>NUCLEOTIDE SEQUENCE</scope>
    <source>
        <strain evidence="2">LFN0074</strain>
    </source>
</reference>
<dbReference type="Proteomes" id="UP000639643">
    <property type="component" value="Unassembled WGS sequence"/>
</dbReference>
<gene>
    <name evidence="2" type="ORF">CMUS01_13226</name>
</gene>
<keyword evidence="3" id="KW-1185">Reference proteome</keyword>
<dbReference type="EMBL" id="WIGM01000813">
    <property type="protein sequence ID" value="KAF6811589.1"/>
    <property type="molecule type" value="Genomic_DNA"/>
</dbReference>
<organism evidence="2 3">
    <name type="scientific">Colletotrichum musicola</name>
    <dbReference type="NCBI Taxonomy" id="2175873"/>
    <lineage>
        <taxon>Eukaryota</taxon>
        <taxon>Fungi</taxon>
        <taxon>Dikarya</taxon>
        <taxon>Ascomycota</taxon>
        <taxon>Pezizomycotina</taxon>
        <taxon>Sordariomycetes</taxon>
        <taxon>Hypocreomycetidae</taxon>
        <taxon>Glomerellales</taxon>
        <taxon>Glomerellaceae</taxon>
        <taxon>Colletotrichum</taxon>
        <taxon>Colletotrichum orchidearum species complex</taxon>
    </lineage>
</organism>
<sequence length="145" mass="15314">MQPSAVFALVSLCLAQTVSAACETRTVACSESACDSLLKPGAFPCGAGKKQSDADCSVRAKAPVQTGLPAVRDGVLVCRPLSPVQRAVQLSQVNGTTGVRCTEVMIYGYPVEPLVANVWPDSIASQYCEFVFQVNSLDEAKITWA</sequence>
<protein>
    <recommendedName>
        <fullName evidence="4">Secreted protein</fullName>
    </recommendedName>
</protein>